<dbReference type="Gene3D" id="2.120.10.80">
    <property type="entry name" value="Kelch-type beta propeller"/>
    <property type="match status" value="2"/>
</dbReference>
<keyword evidence="1" id="KW-0880">Kelch repeat</keyword>
<evidence type="ECO:0000313" key="4">
    <source>
        <dbReference type="Proteomes" id="UP000786811"/>
    </source>
</evidence>
<keyword evidence="4" id="KW-1185">Reference proteome</keyword>
<dbReference type="EMBL" id="CAJNRD030001119">
    <property type="protein sequence ID" value="CAG5090193.1"/>
    <property type="molecule type" value="Genomic_DNA"/>
</dbReference>
<dbReference type="SUPFAM" id="SSF50965">
    <property type="entry name" value="Galactose oxidase, central domain"/>
    <property type="match status" value="1"/>
</dbReference>
<gene>
    <name evidence="3" type="ORF">HICCMSTLAB_LOCUS5526</name>
</gene>
<comment type="caution">
    <text evidence="3">The sequence shown here is derived from an EMBL/GenBank/DDBJ whole genome shotgun (WGS) entry which is preliminary data.</text>
</comment>
<proteinExistence type="predicted"/>
<organism evidence="3 4">
    <name type="scientific">Cotesia congregata</name>
    <name type="common">Parasitoid wasp</name>
    <name type="synonym">Apanteles congregatus</name>
    <dbReference type="NCBI Taxonomy" id="51543"/>
    <lineage>
        <taxon>Eukaryota</taxon>
        <taxon>Metazoa</taxon>
        <taxon>Ecdysozoa</taxon>
        <taxon>Arthropoda</taxon>
        <taxon>Hexapoda</taxon>
        <taxon>Insecta</taxon>
        <taxon>Pterygota</taxon>
        <taxon>Neoptera</taxon>
        <taxon>Endopterygota</taxon>
        <taxon>Hymenoptera</taxon>
        <taxon>Apocrita</taxon>
        <taxon>Ichneumonoidea</taxon>
        <taxon>Braconidae</taxon>
        <taxon>Microgastrinae</taxon>
        <taxon>Cotesia</taxon>
    </lineage>
</organism>
<protein>
    <submittedName>
        <fullName evidence="3">Similar to slim: Kelch domain-containing protein 10 homolog (Drosophila melanogaster)</fullName>
    </submittedName>
</protein>
<accession>A0A8J2HDG7</accession>
<keyword evidence="2" id="KW-0677">Repeat</keyword>
<dbReference type="OrthoDB" id="7676067at2759"/>
<dbReference type="Proteomes" id="UP000786811">
    <property type="component" value="Unassembled WGS sequence"/>
</dbReference>
<dbReference type="AlphaFoldDB" id="A0A8J2HDG7"/>
<evidence type="ECO:0000256" key="2">
    <source>
        <dbReference type="ARBA" id="ARBA00022737"/>
    </source>
</evidence>
<name>A0A8J2HDG7_COTCN</name>
<evidence type="ECO:0000256" key="1">
    <source>
        <dbReference type="ARBA" id="ARBA00022441"/>
    </source>
</evidence>
<dbReference type="PANTHER" id="PTHR46428:SF1">
    <property type="entry name" value="KELCH DOMAIN-CONTAINING PROTEIN 10"/>
    <property type="match status" value="1"/>
</dbReference>
<dbReference type="GO" id="GO:0032874">
    <property type="term" value="P:positive regulation of stress-activated MAPK cascade"/>
    <property type="evidence" value="ECO:0007669"/>
    <property type="project" value="TreeGrafter"/>
</dbReference>
<sequence length="737" mass="83784">MYVFKPFVFDEHLPNSIAKPEGRTKSKIRCDGKNLYIYSGKDPLVMDYRELADDHIFVATKPEFREIWMYNLPSQQWKLLGNEKCLPDINDKVFGTIFESNYLVICSIRVPFNDAPSSRKCRLHICNLSDESVLVQGTSGEIPYPSFANNLIRHKKYFFTVGVTRDLDNFSDVYRLNMENGVWNAVYRCRELDPNEPLGRNGHTLKLSAFDLEKYRWTTVDTIGDEESTPHFPTAREDFGVTQYTHPNTGEINVIISGGTVDHNDAFDDVWQLNLTSLKWTCLEKFGTALPHSVDSHSMSVSPTGKLFTFGGFIADEKAHGSCSSTLHSAWLTIPKLTEICWEALFFYYPDLKSMTDKEINALGIPLQLLKHTVIGAARPQGRISSTMYSDGKLLYVFGGFDPTSARFQEFSNSVPPPTHKPDFLDLWAYDLSKRTWTLVIDKDRLLLSDLVSDKIITAIFYPHCLMIYTYATQPGWERVGRKVGVIGYSYKDKKVSTRYKIGKQPIDSAASNMISHEKSIYGIRLAGFKKTSFDVYKIDSDTLEFRAISKYDKSKNCTYLVASQHTLAYDEKSIFVIGGYIPLDTGEKFIPLRSIPAFDIKSETWKLMDTYEDEKRKSDVPAFPVERVDFSITQFTDPHTGDVNVVIFGGTPPPWEQTERGTGDRNDNVYTDLWKLNLKSMKWKYLGVIPSEIGTKPSVTVSPYGQLFIFGGIIKDSNGVNKSSSEIYSTWLYVPD</sequence>
<dbReference type="InterPro" id="IPR052125">
    <property type="entry name" value="KLHDC10"/>
</dbReference>
<evidence type="ECO:0000313" key="3">
    <source>
        <dbReference type="EMBL" id="CAG5090193.1"/>
    </source>
</evidence>
<dbReference type="SUPFAM" id="SSF117281">
    <property type="entry name" value="Kelch motif"/>
    <property type="match status" value="1"/>
</dbReference>
<dbReference type="InterPro" id="IPR011043">
    <property type="entry name" value="Gal_Oxase/kelch_b-propeller"/>
</dbReference>
<reference evidence="3" key="1">
    <citation type="submission" date="2021-04" db="EMBL/GenBank/DDBJ databases">
        <authorList>
            <person name="Chebbi M.A.C M."/>
        </authorList>
    </citation>
    <scope>NUCLEOTIDE SEQUENCE</scope>
</reference>
<dbReference type="InterPro" id="IPR015915">
    <property type="entry name" value="Kelch-typ_b-propeller"/>
</dbReference>
<dbReference type="PANTHER" id="PTHR46428">
    <property type="entry name" value="KELCH DOMAIN-CONTAINING PROTEIN 10"/>
    <property type="match status" value="1"/>
</dbReference>